<reference evidence="1 2" key="1">
    <citation type="submission" date="2014-04" db="EMBL/GenBank/DDBJ databases">
        <authorList>
            <consortium name="DOE Joint Genome Institute"/>
            <person name="Kuo A."/>
            <person name="Ruytinx J."/>
            <person name="Rineau F."/>
            <person name="Colpaert J."/>
            <person name="Kohler A."/>
            <person name="Nagy L.G."/>
            <person name="Floudas D."/>
            <person name="Copeland A."/>
            <person name="Barry K.W."/>
            <person name="Cichocki N."/>
            <person name="Veneault-Fourrey C."/>
            <person name="LaButti K."/>
            <person name="Lindquist E.A."/>
            <person name="Lipzen A."/>
            <person name="Lundell T."/>
            <person name="Morin E."/>
            <person name="Murat C."/>
            <person name="Sun H."/>
            <person name="Tunlid A."/>
            <person name="Henrissat B."/>
            <person name="Grigoriev I.V."/>
            <person name="Hibbett D.S."/>
            <person name="Martin F."/>
            <person name="Nordberg H.P."/>
            <person name="Cantor M.N."/>
            <person name="Hua S.X."/>
        </authorList>
    </citation>
    <scope>NUCLEOTIDE SEQUENCE [LARGE SCALE GENOMIC DNA]</scope>
    <source>
        <strain evidence="1 2">UH-Slu-Lm8-n1</strain>
    </source>
</reference>
<reference evidence="2" key="2">
    <citation type="submission" date="2015-01" db="EMBL/GenBank/DDBJ databases">
        <title>Evolutionary Origins and Diversification of the Mycorrhizal Mutualists.</title>
        <authorList>
            <consortium name="DOE Joint Genome Institute"/>
            <consortium name="Mycorrhizal Genomics Consortium"/>
            <person name="Kohler A."/>
            <person name="Kuo A."/>
            <person name="Nagy L.G."/>
            <person name="Floudas D."/>
            <person name="Copeland A."/>
            <person name="Barry K.W."/>
            <person name="Cichocki N."/>
            <person name="Veneault-Fourrey C."/>
            <person name="LaButti K."/>
            <person name="Lindquist E.A."/>
            <person name="Lipzen A."/>
            <person name="Lundell T."/>
            <person name="Morin E."/>
            <person name="Murat C."/>
            <person name="Riley R."/>
            <person name="Ohm R."/>
            <person name="Sun H."/>
            <person name="Tunlid A."/>
            <person name="Henrissat B."/>
            <person name="Grigoriev I.V."/>
            <person name="Hibbett D.S."/>
            <person name="Martin F."/>
        </authorList>
    </citation>
    <scope>NUCLEOTIDE SEQUENCE [LARGE SCALE GENOMIC DNA]</scope>
    <source>
        <strain evidence="2">UH-Slu-Lm8-n1</strain>
    </source>
</reference>
<dbReference type="Proteomes" id="UP000054485">
    <property type="component" value="Unassembled WGS sequence"/>
</dbReference>
<sequence length="63" mass="7355">MPMNETGSKNRDRLHQGELDERCEVIGFEDWVKIHESNQSAHPPRVGFILCLWVSMSICKRSR</sequence>
<evidence type="ECO:0000313" key="1">
    <source>
        <dbReference type="EMBL" id="KIK49624.1"/>
    </source>
</evidence>
<dbReference type="InParanoid" id="A0A0D0BJC5"/>
<evidence type="ECO:0000313" key="2">
    <source>
        <dbReference type="Proteomes" id="UP000054485"/>
    </source>
</evidence>
<dbReference type="HOGENOM" id="CLU_2887297_0_0_1"/>
<accession>A0A0D0BJC5</accession>
<organism evidence="1 2">
    <name type="scientific">Suillus luteus UH-Slu-Lm8-n1</name>
    <dbReference type="NCBI Taxonomy" id="930992"/>
    <lineage>
        <taxon>Eukaryota</taxon>
        <taxon>Fungi</taxon>
        <taxon>Dikarya</taxon>
        <taxon>Basidiomycota</taxon>
        <taxon>Agaricomycotina</taxon>
        <taxon>Agaricomycetes</taxon>
        <taxon>Agaricomycetidae</taxon>
        <taxon>Boletales</taxon>
        <taxon>Suillineae</taxon>
        <taxon>Suillaceae</taxon>
        <taxon>Suillus</taxon>
    </lineage>
</organism>
<keyword evidence="2" id="KW-1185">Reference proteome</keyword>
<protein>
    <submittedName>
        <fullName evidence="1">Uncharacterized protein</fullName>
    </submittedName>
</protein>
<dbReference type="AlphaFoldDB" id="A0A0D0BJC5"/>
<dbReference type="EMBL" id="KN835132">
    <property type="protein sequence ID" value="KIK49624.1"/>
    <property type="molecule type" value="Genomic_DNA"/>
</dbReference>
<name>A0A0D0BJC5_9AGAM</name>
<proteinExistence type="predicted"/>
<gene>
    <name evidence="1" type="ORF">CY34DRAFT_797075</name>
</gene>